<evidence type="ECO:0000313" key="2">
    <source>
        <dbReference type="EMBL" id="CAF4722513.1"/>
    </source>
</evidence>
<reference evidence="2" key="1">
    <citation type="submission" date="2021-02" db="EMBL/GenBank/DDBJ databases">
        <authorList>
            <person name="Nowell W R."/>
        </authorList>
    </citation>
    <scope>NUCLEOTIDE SEQUENCE</scope>
</reference>
<feature type="transmembrane region" description="Helical" evidence="1">
    <location>
        <begin position="27"/>
        <end position="48"/>
    </location>
</feature>
<feature type="non-terminal residue" evidence="2">
    <location>
        <position position="75"/>
    </location>
</feature>
<keyword evidence="1" id="KW-0812">Transmembrane</keyword>
<dbReference type="Proteomes" id="UP000681720">
    <property type="component" value="Unassembled WGS sequence"/>
</dbReference>
<accession>A0A8S3AD65</accession>
<name>A0A8S3AD65_9BILA</name>
<proteinExistence type="predicted"/>
<evidence type="ECO:0000256" key="1">
    <source>
        <dbReference type="SAM" id="Phobius"/>
    </source>
</evidence>
<sequence>MITGIILAHSLVGTQKHVDAIDFGYSIVLYLALHIARLLAAVILHPFIKWSGVNLSWKEYIVLVWSGLRGSMAVI</sequence>
<dbReference type="EMBL" id="CAJOBJ010131270">
    <property type="protein sequence ID" value="CAF4722513.1"/>
    <property type="molecule type" value="Genomic_DNA"/>
</dbReference>
<evidence type="ECO:0000313" key="3">
    <source>
        <dbReference type="Proteomes" id="UP000681720"/>
    </source>
</evidence>
<comment type="caution">
    <text evidence="2">The sequence shown here is derived from an EMBL/GenBank/DDBJ whole genome shotgun (WGS) entry which is preliminary data.</text>
</comment>
<keyword evidence="1" id="KW-1133">Transmembrane helix</keyword>
<dbReference type="AlphaFoldDB" id="A0A8S3AD65"/>
<keyword evidence="1" id="KW-0472">Membrane</keyword>
<gene>
    <name evidence="2" type="ORF">GIL414_LOCUS43915</name>
</gene>
<organism evidence="2 3">
    <name type="scientific">Rotaria magnacalcarata</name>
    <dbReference type="NCBI Taxonomy" id="392030"/>
    <lineage>
        <taxon>Eukaryota</taxon>
        <taxon>Metazoa</taxon>
        <taxon>Spiralia</taxon>
        <taxon>Gnathifera</taxon>
        <taxon>Rotifera</taxon>
        <taxon>Eurotatoria</taxon>
        <taxon>Bdelloidea</taxon>
        <taxon>Philodinida</taxon>
        <taxon>Philodinidae</taxon>
        <taxon>Rotaria</taxon>
    </lineage>
</organism>
<protein>
    <submittedName>
        <fullName evidence="2">Uncharacterized protein</fullName>
    </submittedName>
</protein>